<evidence type="ECO:0008006" key="4">
    <source>
        <dbReference type="Google" id="ProtNLM"/>
    </source>
</evidence>
<dbReference type="AlphaFoldDB" id="A0A2K3DW72"/>
<dbReference type="Gramene" id="PNW84780">
    <property type="protein sequence ID" value="PNW84780"/>
    <property type="gene ID" value="CHLRE_03g158450v5"/>
</dbReference>
<dbReference type="OMA" id="IRSANIM"/>
<reference evidence="2 3" key="1">
    <citation type="journal article" date="2007" name="Science">
        <title>The Chlamydomonas genome reveals the evolution of key animal and plant functions.</title>
        <authorList>
            <person name="Merchant S.S."/>
            <person name="Prochnik S.E."/>
            <person name="Vallon O."/>
            <person name="Harris E.H."/>
            <person name="Karpowicz S.J."/>
            <person name="Witman G.B."/>
            <person name="Terry A."/>
            <person name="Salamov A."/>
            <person name="Fritz-Laylin L.K."/>
            <person name="Marechal-Drouard L."/>
            <person name="Marshall W.F."/>
            <person name="Qu L.H."/>
            <person name="Nelson D.R."/>
            <person name="Sanderfoot A.A."/>
            <person name="Spalding M.H."/>
            <person name="Kapitonov V.V."/>
            <person name="Ren Q."/>
            <person name="Ferris P."/>
            <person name="Lindquist E."/>
            <person name="Shapiro H."/>
            <person name="Lucas S.M."/>
            <person name="Grimwood J."/>
            <person name="Schmutz J."/>
            <person name="Cardol P."/>
            <person name="Cerutti H."/>
            <person name="Chanfreau G."/>
            <person name="Chen C.L."/>
            <person name="Cognat V."/>
            <person name="Croft M.T."/>
            <person name="Dent R."/>
            <person name="Dutcher S."/>
            <person name="Fernandez E."/>
            <person name="Fukuzawa H."/>
            <person name="Gonzalez-Ballester D."/>
            <person name="Gonzalez-Halphen D."/>
            <person name="Hallmann A."/>
            <person name="Hanikenne M."/>
            <person name="Hippler M."/>
            <person name="Inwood W."/>
            <person name="Jabbari K."/>
            <person name="Kalanon M."/>
            <person name="Kuras R."/>
            <person name="Lefebvre P.A."/>
            <person name="Lemaire S.D."/>
            <person name="Lobanov A.V."/>
            <person name="Lohr M."/>
            <person name="Manuell A."/>
            <person name="Meier I."/>
            <person name="Mets L."/>
            <person name="Mittag M."/>
            <person name="Mittelmeier T."/>
            <person name="Moroney J.V."/>
            <person name="Moseley J."/>
            <person name="Napoli C."/>
            <person name="Nedelcu A.M."/>
            <person name="Niyogi K."/>
            <person name="Novoselov S.V."/>
            <person name="Paulsen I.T."/>
            <person name="Pazour G."/>
            <person name="Purton S."/>
            <person name="Ral J.P."/>
            <person name="Riano-Pachon D.M."/>
            <person name="Riekhof W."/>
            <person name="Rymarquis L."/>
            <person name="Schroda M."/>
            <person name="Stern D."/>
            <person name="Umen J."/>
            <person name="Willows R."/>
            <person name="Wilson N."/>
            <person name="Zimmer S.L."/>
            <person name="Allmer J."/>
            <person name="Balk J."/>
            <person name="Bisova K."/>
            <person name="Chen C.J."/>
            <person name="Elias M."/>
            <person name="Gendler K."/>
            <person name="Hauser C."/>
            <person name="Lamb M.R."/>
            <person name="Ledford H."/>
            <person name="Long J.C."/>
            <person name="Minagawa J."/>
            <person name="Page M.D."/>
            <person name="Pan J."/>
            <person name="Pootakham W."/>
            <person name="Roje S."/>
            <person name="Rose A."/>
            <person name="Stahlberg E."/>
            <person name="Terauchi A.M."/>
            <person name="Yang P."/>
            <person name="Ball S."/>
            <person name="Bowler C."/>
            <person name="Dieckmann C.L."/>
            <person name="Gladyshev V.N."/>
            <person name="Green P."/>
            <person name="Jorgensen R."/>
            <person name="Mayfield S."/>
            <person name="Mueller-Roeber B."/>
            <person name="Rajamani S."/>
            <person name="Sayre R.T."/>
            <person name="Brokstein P."/>
            <person name="Dubchak I."/>
            <person name="Goodstein D."/>
            <person name="Hornick L."/>
            <person name="Huang Y.W."/>
            <person name="Jhaveri J."/>
            <person name="Luo Y."/>
            <person name="Martinez D."/>
            <person name="Ngau W.C."/>
            <person name="Otillar B."/>
            <person name="Poliakov A."/>
            <person name="Porter A."/>
            <person name="Szajkowski L."/>
            <person name="Werner G."/>
            <person name="Zhou K."/>
            <person name="Grigoriev I.V."/>
            <person name="Rokhsar D.S."/>
            <person name="Grossman A.R."/>
        </authorList>
    </citation>
    <scope>NUCLEOTIDE SEQUENCE [LARGE SCALE GENOMIC DNA]</scope>
    <source>
        <strain evidence="3">CC-503</strain>
    </source>
</reference>
<feature type="chain" id="PRO_5014444216" description="Glycoside hydrolase 131 catalytic N-terminal domain-containing protein" evidence="1">
    <location>
        <begin position="22"/>
        <end position="322"/>
    </location>
</feature>
<organism evidence="2 3">
    <name type="scientific">Chlamydomonas reinhardtii</name>
    <name type="common">Chlamydomonas smithii</name>
    <dbReference type="NCBI Taxonomy" id="3055"/>
    <lineage>
        <taxon>Eukaryota</taxon>
        <taxon>Viridiplantae</taxon>
        <taxon>Chlorophyta</taxon>
        <taxon>core chlorophytes</taxon>
        <taxon>Chlorophyceae</taxon>
        <taxon>CS clade</taxon>
        <taxon>Chlamydomonadales</taxon>
        <taxon>Chlamydomonadaceae</taxon>
        <taxon>Chlamydomonas</taxon>
    </lineage>
</organism>
<dbReference type="EMBL" id="CM008964">
    <property type="protein sequence ID" value="PNW84780.1"/>
    <property type="molecule type" value="Genomic_DNA"/>
</dbReference>
<sequence length="322" mass="34870">MAHQIFTLVVLLTVGSACAAARRLQQSGPIEQVDFQWTASAPNGVSLAPLADGTATTANPFPLWNGIGQGETAVQAGPSAYTFTQNPHKATFAPSPATRLNAPSTLDHVKHLQLRQATRTRDDAKTVLSITMASQTFLPATIPYTIYGNREDDIRLGSCAVNFIDFEKMLVADMFLTNTGDENELQVKYIRSANIMEWWVDGELKLTLGRIGYKPPSALGMVAGLDLGGVEEEIRLDSLQAGFGCYALVDFADPTGRGREGFLNLNPTASGQQKDEVYFVPKTFQVDTRKNVSAISDPSWRLFGQGTSMSVSAIKVAYELSA</sequence>
<keyword evidence="3" id="KW-1185">Reference proteome</keyword>
<dbReference type="InterPro" id="IPR045727">
    <property type="entry name" value="DUF6081"/>
</dbReference>
<name>A0A2K3DW72_CHLRE</name>
<evidence type="ECO:0000313" key="2">
    <source>
        <dbReference type="EMBL" id="PNW84780.1"/>
    </source>
</evidence>
<dbReference type="GeneID" id="66052758"/>
<evidence type="ECO:0000256" key="1">
    <source>
        <dbReference type="SAM" id="SignalP"/>
    </source>
</evidence>
<keyword evidence="1" id="KW-0732">Signal</keyword>
<dbReference type="Proteomes" id="UP000006906">
    <property type="component" value="Chromosome 3"/>
</dbReference>
<dbReference type="OrthoDB" id="529360at2759"/>
<protein>
    <recommendedName>
        <fullName evidence="4">Glycoside hydrolase 131 catalytic N-terminal domain-containing protein</fullName>
    </recommendedName>
</protein>
<gene>
    <name evidence="2" type="ORF">CHLRE_03g158450v5</name>
</gene>
<evidence type="ECO:0000313" key="3">
    <source>
        <dbReference type="Proteomes" id="UP000006906"/>
    </source>
</evidence>
<dbReference type="KEGG" id="cre:CHLRE_03g158450v5"/>
<dbReference type="ExpressionAtlas" id="A0A2K3DW72">
    <property type="expression patterns" value="baseline"/>
</dbReference>
<accession>A0A2K3DW72</accession>
<dbReference type="RefSeq" id="XP_042925776.1">
    <property type="nucleotide sequence ID" value="XM_043060647.1"/>
</dbReference>
<dbReference type="Pfam" id="PF19559">
    <property type="entry name" value="DUF6081"/>
    <property type="match status" value="2"/>
</dbReference>
<proteinExistence type="predicted"/>
<dbReference type="InParanoid" id="A0A2K3DW72"/>
<feature type="signal peptide" evidence="1">
    <location>
        <begin position="1"/>
        <end position="21"/>
    </location>
</feature>